<evidence type="ECO:0000313" key="1">
    <source>
        <dbReference type="EMBL" id="KKM00464.1"/>
    </source>
</evidence>
<dbReference type="SUPFAM" id="SSF89447">
    <property type="entry name" value="AbrB/MazE/MraZ-like"/>
    <property type="match status" value="1"/>
</dbReference>
<reference evidence="1" key="1">
    <citation type="journal article" date="2015" name="Nature">
        <title>Complex archaea that bridge the gap between prokaryotes and eukaryotes.</title>
        <authorList>
            <person name="Spang A."/>
            <person name="Saw J.H."/>
            <person name="Jorgensen S.L."/>
            <person name="Zaremba-Niedzwiedzka K."/>
            <person name="Martijn J."/>
            <person name="Lind A.E."/>
            <person name="van Eijk R."/>
            <person name="Schleper C."/>
            <person name="Guy L."/>
            <person name="Ettema T.J."/>
        </authorList>
    </citation>
    <scope>NUCLEOTIDE SEQUENCE</scope>
</reference>
<name>A0A0F9GNS7_9ZZZZ</name>
<accession>A0A0F9GNS7</accession>
<evidence type="ECO:0008006" key="2">
    <source>
        <dbReference type="Google" id="ProtNLM"/>
    </source>
</evidence>
<dbReference type="Gene3D" id="2.10.260.10">
    <property type="match status" value="1"/>
</dbReference>
<dbReference type="InterPro" id="IPR037914">
    <property type="entry name" value="SpoVT-AbrB_sf"/>
</dbReference>
<dbReference type="AlphaFoldDB" id="A0A0F9GNS7"/>
<protein>
    <recommendedName>
        <fullName evidence="2">SpoVT-AbrB domain-containing protein</fullName>
    </recommendedName>
</protein>
<gene>
    <name evidence="1" type="ORF">LCGC14_1804230</name>
</gene>
<sequence>MVRIIEKKKCKIKKIGNSKGIILDKDTLEYLNLKIGDWVIINIEKDPSKSNNKESK</sequence>
<organism evidence="1">
    <name type="scientific">marine sediment metagenome</name>
    <dbReference type="NCBI Taxonomy" id="412755"/>
    <lineage>
        <taxon>unclassified sequences</taxon>
        <taxon>metagenomes</taxon>
        <taxon>ecological metagenomes</taxon>
    </lineage>
</organism>
<proteinExistence type="predicted"/>
<comment type="caution">
    <text evidence="1">The sequence shown here is derived from an EMBL/GenBank/DDBJ whole genome shotgun (WGS) entry which is preliminary data.</text>
</comment>
<dbReference type="EMBL" id="LAZR01017428">
    <property type="protein sequence ID" value="KKM00464.1"/>
    <property type="molecule type" value="Genomic_DNA"/>
</dbReference>